<feature type="domain" description="FHA" evidence="1">
    <location>
        <begin position="31"/>
        <end position="80"/>
    </location>
</feature>
<dbReference type="HOGENOM" id="CLU_2193400_0_0_0"/>
<dbReference type="OrthoDB" id="277679at2"/>
<dbReference type="PANTHER" id="PTHR23308">
    <property type="entry name" value="NUCLEAR INHIBITOR OF PROTEIN PHOSPHATASE-1"/>
    <property type="match status" value="1"/>
</dbReference>
<accession>E8R2N2</accession>
<evidence type="ECO:0000313" key="2">
    <source>
        <dbReference type="EMBL" id="ADV62532.1"/>
    </source>
</evidence>
<dbReference type="eggNOG" id="COG1716">
    <property type="taxonomic scope" value="Bacteria"/>
</dbReference>
<dbReference type="SUPFAM" id="SSF49879">
    <property type="entry name" value="SMAD/FHA domain"/>
    <property type="match status" value="1"/>
</dbReference>
<dbReference type="InterPro" id="IPR000253">
    <property type="entry name" value="FHA_dom"/>
</dbReference>
<evidence type="ECO:0000259" key="1">
    <source>
        <dbReference type="PROSITE" id="PS50006"/>
    </source>
</evidence>
<dbReference type="SMART" id="SM00240">
    <property type="entry name" value="FHA"/>
    <property type="match status" value="1"/>
</dbReference>
<reference evidence="2 3" key="2">
    <citation type="journal article" date="2011" name="Stand. Genomic Sci.">
        <title>Complete genome sequence of Isosphaera pallida type strain (IS1B).</title>
        <authorList>
            <consortium name="US DOE Joint Genome Institute (JGI-PGF)"/>
            <person name="Goker M."/>
            <person name="Cleland D."/>
            <person name="Saunders E."/>
            <person name="Lapidus A."/>
            <person name="Nolan M."/>
            <person name="Lucas S."/>
            <person name="Hammon N."/>
            <person name="Deshpande S."/>
            <person name="Cheng J.F."/>
            <person name="Tapia R."/>
            <person name="Han C."/>
            <person name="Goodwin L."/>
            <person name="Pitluck S."/>
            <person name="Liolios K."/>
            <person name="Pagani I."/>
            <person name="Ivanova N."/>
            <person name="Mavromatis K."/>
            <person name="Pati A."/>
            <person name="Chen A."/>
            <person name="Palaniappan K."/>
            <person name="Land M."/>
            <person name="Hauser L."/>
            <person name="Chang Y.J."/>
            <person name="Jeffries C.D."/>
            <person name="Detter J.C."/>
            <person name="Beck B."/>
            <person name="Woyke T."/>
            <person name="Bristow J."/>
            <person name="Eisen J.A."/>
            <person name="Markowitz V."/>
            <person name="Hugenholtz P."/>
            <person name="Kyrpides N.C."/>
            <person name="Klenk H.P."/>
        </authorList>
    </citation>
    <scope>NUCLEOTIDE SEQUENCE [LARGE SCALE GENOMIC DNA]</scope>
    <source>
        <strain evidence="3">ATCC 43644 / DSM 9630 / IS1B</strain>
    </source>
</reference>
<evidence type="ECO:0000313" key="3">
    <source>
        <dbReference type="Proteomes" id="UP000008631"/>
    </source>
</evidence>
<dbReference type="EMBL" id="CP002353">
    <property type="protein sequence ID" value="ADV62532.1"/>
    <property type="molecule type" value="Genomic_DNA"/>
</dbReference>
<dbReference type="Proteomes" id="UP000008631">
    <property type="component" value="Chromosome"/>
</dbReference>
<keyword evidence="3" id="KW-1185">Reference proteome</keyword>
<reference key="1">
    <citation type="submission" date="2010-11" db="EMBL/GenBank/DDBJ databases">
        <title>The complete sequence of chromosome of Isophaera pallida ATCC 43644.</title>
        <authorList>
            <consortium name="US DOE Joint Genome Institute (JGI-PGF)"/>
            <person name="Lucas S."/>
            <person name="Copeland A."/>
            <person name="Lapidus A."/>
            <person name="Bruce D."/>
            <person name="Goodwin L."/>
            <person name="Pitluck S."/>
            <person name="Kyrpides N."/>
            <person name="Mavromatis K."/>
            <person name="Pagani I."/>
            <person name="Ivanova N."/>
            <person name="Saunders E."/>
            <person name="Brettin T."/>
            <person name="Detter J.C."/>
            <person name="Han C."/>
            <person name="Tapia R."/>
            <person name="Land M."/>
            <person name="Hauser L."/>
            <person name="Markowitz V."/>
            <person name="Cheng J.-F."/>
            <person name="Hugenholtz P."/>
            <person name="Woyke T."/>
            <person name="Wu D."/>
            <person name="Eisen J.A."/>
        </authorList>
    </citation>
    <scope>NUCLEOTIDE SEQUENCE</scope>
    <source>
        <strain>ATCC 43644</strain>
    </source>
</reference>
<dbReference type="InParanoid" id="E8R2N2"/>
<proteinExistence type="predicted"/>
<dbReference type="Pfam" id="PF00498">
    <property type="entry name" value="FHA"/>
    <property type="match status" value="1"/>
</dbReference>
<dbReference type="AlphaFoldDB" id="E8R2N2"/>
<dbReference type="STRING" id="575540.Isop_1952"/>
<dbReference type="CDD" id="cd00060">
    <property type="entry name" value="FHA"/>
    <property type="match status" value="1"/>
</dbReference>
<dbReference type="Gene3D" id="2.60.200.20">
    <property type="match status" value="1"/>
</dbReference>
<dbReference type="PROSITE" id="PS50006">
    <property type="entry name" value="FHA_DOMAIN"/>
    <property type="match status" value="1"/>
</dbReference>
<dbReference type="InterPro" id="IPR050923">
    <property type="entry name" value="Cell_Proc_Reg/RNA_Proc"/>
</dbReference>
<gene>
    <name evidence="2" type="ordered locus">Isop_1952</name>
</gene>
<dbReference type="InterPro" id="IPR008984">
    <property type="entry name" value="SMAD_FHA_dom_sf"/>
</dbReference>
<dbReference type="KEGG" id="ipa:Isop_1952"/>
<protein>
    <submittedName>
        <fullName evidence="2">FHA domain containing protein</fullName>
    </submittedName>
</protein>
<name>E8R2N2_ISOPI</name>
<sequence length="108" mass="12173">MALPAQSVARLVPLGRNPVSLPELPLRLPVNLVGRTHGCDLTLGFATISRRHCCFIHVNQDWLIRDLESRHGVYLNGQRVREAQLHHGDEVAIAQFLFRFERPEKGGS</sequence>
<dbReference type="RefSeq" id="WP_013564820.1">
    <property type="nucleotide sequence ID" value="NC_014962.1"/>
</dbReference>
<organism evidence="2 3">
    <name type="scientific">Isosphaera pallida (strain ATCC 43644 / DSM 9630 / IS1B)</name>
    <dbReference type="NCBI Taxonomy" id="575540"/>
    <lineage>
        <taxon>Bacteria</taxon>
        <taxon>Pseudomonadati</taxon>
        <taxon>Planctomycetota</taxon>
        <taxon>Planctomycetia</taxon>
        <taxon>Isosphaerales</taxon>
        <taxon>Isosphaeraceae</taxon>
        <taxon>Isosphaera</taxon>
    </lineage>
</organism>